<evidence type="ECO:0000256" key="1">
    <source>
        <dbReference type="SAM" id="SignalP"/>
    </source>
</evidence>
<dbReference type="EMBL" id="GADI01008018">
    <property type="protein sequence ID" value="JAA65790.1"/>
    <property type="molecule type" value="mRNA"/>
</dbReference>
<reference evidence="2" key="1">
    <citation type="submission" date="2012-12" db="EMBL/GenBank/DDBJ databases">
        <title>Identification and characterization of a phenylalanine ammonia-lyase gene family in Isatis indigotica Fort.</title>
        <authorList>
            <person name="Liu Q."/>
            <person name="Chen J."/>
            <person name="Zhou X."/>
            <person name="Di P."/>
            <person name="Xiao Y."/>
            <person name="Xuan H."/>
            <person name="Zhang L."/>
            <person name="Chen W."/>
        </authorList>
    </citation>
    <scope>NUCLEOTIDE SEQUENCE</scope>
    <source>
        <tissue evidence="2">Salivary gland</tissue>
    </source>
</reference>
<keyword evidence="1" id="KW-0732">Signal</keyword>
<dbReference type="AlphaFoldDB" id="A0A0K8R3R3"/>
<feature type="signal peptide" evidence="1">
    <location>
        <begin position="1"/>
        <end position="21"/>
    </location>
</feature>
<sequence>MISTRILLLLAALALACIAVGSTNQGQGKPTPENGCPQVSADSFRRLNQSTTKRSNHLPHRLGEYCQDLLYKEKPVTCIGTLGPTSKDCPLCCACHDGVEIIYTNTTAPRNSPCGKLRKDKNPRTL</sequence>
<organism evidence="2">
    <name type="scientific">Ixodes ricinus</name>
    <name type="common">Common tick</name>
    <name type="synonym">Acarus ricinus</name>
    <dbReference type="NCBI Taxonomy" id="34613"/>
    <lineage>
        <taxon>Eukaryota</taxon>
        <taxon>Metazoa</taxon>
        <taxon>Ecdysozoa</taxon>
        <taxon>Arthropoda</taxon>
        <taxon>Chelicerata</taxon>
        <taxon>Arachnida</taxon>
        <taxon>Acari</taxon>
        <taxon>Parasitiformes</taxon>
        <taxon>Ixodida</taxon>
        <taxon>Ixodoidea</taxon>
        <taxon>Ixodidae</taxon>
        <taxon>Ixodinae</taxon>
        <taxon>Ixodes</taxon>
    </lineage>
</organism>
<accession>A0A0K8R3R3</accession>
<dbReference type="PROSITE" id="PS51257">
    <property type="entry name" value="PROKAR_LIPOPROTEIN"/>
    <property type="match status" value="1"/>
</dbReference>
<protein>
    <submittedName>
        <fullName evidence="2">Putative ixostatin</fullName>
    </submittedName>
</protein>
<proteinExistence type="evidence at transcript level"/>
<name>A0A0K8R3R3_IXORI</name>
<evidence type="ECO:0000313" key="2">
    <source>
        <dbReference type="EMBL" id="JAA65790.1"/>
    </source>
</evidence>
<feature type="chain" id="PRO_5005515821" evidence="1">
    <location>
        <begin position="22"/>
        <end position="126"/>
    </location>
</feature>